<dbReference type="RefSeq" id="WP_209335158.1">
    <property type="nucleotide sequence ID" value="NZ_JAGIYY010000003.1"/>
</dbReference>
<gene>
    <name evidence="1" type="ORF">J5Y06_10680</name>
</gene>
<dbReference type="Proteomes" id="UP000666240">
    <property type="component" value="Unassembled WGS sequence"/>
</dbReference>
<dbReference type="AlphaFoldDB" id="A0A8J7QZS3"/>
<evidence type="ECO:0000313" key="2">
    <source>
        <dbReference type="Proteomes" id="UP000666240"/>
    </source>
</evidence>
<sequence>MFVRKHILDLQRKGILKHGSVPMPAKERQELLRWVPSVLEGIANPMMFEFHWEDSGIWLDDIYNTHYPDVGDEEWSEGIRSPVPHEHVWLQTKVKHPELLDFYYIWIIQRRGMFGYRATSLTFIEGTLGYSGIYFELFPYGTPDRQVRVQSVCGWYATEYEIEEYYDQARSLARFLNILTRRETELSIEQPSDRLNKRRLEKGKEPVAVRTTVRIDTKYLRRAGRTRPGTHASRVEHFRRAHTRLLPDGRRVPVRSAIVNAGTSDDGPEPQNFFIS</sequence>
<evidence type="ECO:0000313" key="1">
    <source>
        <dbReference type="EMBL" id="MBP0439115.1"/>
    </source>
</evidence>
<proteinExistence type="predicted"/>
<name>A0A8J7QZS3_9HYPH</name>
<accession>A0A8J7QZS3</accession>
<protein>
    <submittedName>
        <fullName evidence="1">Uncharacterized protein</fullName>
    </submittedName>
</protein>
<organism evidence="1 2">
    <name type="scientific">Tianweitania sediminis</name>
    <dbReference type="NCBI Taxonomy" id="1502156"/>
    <lineage>
        <taxon>Bacteria</taxon>
        <taxon>Pseudomonadati</taxon>
        <taxon>Pseudomonadota</taxon>
        <taxon>Alphaproteobacteria</taxon>
        <taxon>Hyphomicrobiales</taxon>
        <taxon>Phyllobacteriaceae</taxon>
        <taxon>Tianweitania</taxon>
    </lineage>
</organism>
<dbReference type="EMBL" id="JAGIYY010000003">
    <property type="protein sequence ID" value="MBP0439115.1"/>
    <property type="molecule type" value="Genomic_DNA"/>
</dbReference>
<reference evidence="1" key="1">
    <citation type="submission" date="2021-03" db="EMBL/GenBank/DDBJ databases">
        <title>Genome sequencing and assembly of Tianweitania sediminis.</title>
        <authorList>
            <person name="Chhetri G."/>
        </authorList>
    </citation>
    <scope>NUCLEOTIDE SEQUENCE</scope>
    <source>
        <strain evidence="1">Z8</strain>
    </source>
</reference>
<keyword evidence="2" id="KW-1185">Reference proteome</keyword>
<comment type="caution">
    <text evidence="1">The sequence shown here is derived from an EMBL/GenBank/DDBJ whole genome shotgun (WGS) entry which is preliminary data.</text>
</comment>